<gene>
    <name evidence="2" type="ORF">HHA03_05850</name>
    <name evidence="3" type="ORF">SAMN05421839_10473</name>
</gene>
<dbReference type="STRING" id="306540.SAMN05421839_10473"/>
<evidence type="ECO:0000313" key="3">
    <source>
        <dbReference type="EMBL" id="SFP05641.1"/>
    </source>
</evidence>
<dbReference type="EMBL" id="BJWI01000004">
    <property type="protein sequence ID" value="GEM01053.1"/>
    <property type="molecule type" value="Genomic_DNA"/>
</dbReference>
<reference evidence="2 5" key="2">
    <citation type="submission" date="2019-07" db="EMBL/GenBank/DDBJ databases">
        <title>Whole genome shotgun sequence of Halolactibacillus halophilus NBRC 100868.</title>
        <authorList>
            <person name="Hosoyama A."/>
            <person name="Uohara A."/>
            <person name="Ohji S."/>
            <person name="Ichikawa N."/>
        </authorList>
    </citation>
    <scope>NUCLEOTIDE SEQUENCE [LARGE SCALE GENOMIC DNA]</scope>
    <source>
        <strain evidence="2 5">NBRC 100868</strain>
    </source>
</reference>
<evidence type="ECO:0000313" key="2">
    <source>
        <dbReference type="EMBL" id="GEM01053.1"/>
    </source>
</evidence>
<reference evidence="3 4" key="1">
    <citation type="submission" date="2016-10" db="EMBL/GenBank/DDBJ databases">
        <authorList>
            <person name="de Groot N.N."/>
        </authorList>
    </citation>
    <scope>NUCLEOTIDE SEQUENCE [LARGE SCALE GENOMIC DNA]</scope>
    <source>
        <strain evidence="3 4">DSM 17073</strain>
    </source>
</reference>
<dbReference type="Proteomes" id="UP000321547">
    <property type="component" value="Unassembled WGS sequence"/>
</dbReference>
<keyword evidence="1" id="KW-1133">Transmembrane helix</keyword>
<evidence type="ECO:0000256" key="1">
    <source>
        <dbReference type="SAM" id="Phobius"/>
    </source>
</evidence>
<organism evidence="3 4">
    <name type="scientific">Halolactibacillus halophilus</name>
    <dbReference type="NCBI Taxonomy" id="306540"/>
    <lineage>
        <taxon>Bacteria</taxon>
        <taxon>Bacillati</taxon>
        <taxon>Bacillota</taxon>
        <taxon>Bacilli</taxon>
        <taxon>Bacillales</taxon>
        <taxon>Bacillaceae</taxon>
        <taxon>Halolactibacillus</taxon>
    </lineage>
</organism>
<evidence type="ECO:0000313" key="5">
    <source>
        <dbReference type="Proteomes" id="UP000321547"/>
    </source>
</evidence>
<dbReference type="Pfam" id="PF09911">
    <property type="entry name" value="DUF2140"/>
    <property type="match status" value="1"/>
</dbReference>
<dbReference type="Proteomes" id="UP000242243">
    <property type="component" value="Unassembled WGS sequence"/>
</dbReference>
<evidence type="ECO:0000313" key="4">
    <source>
        <dbReference type="Proteomes" id="UP000242243"/>
    </source>
</evidence>
<dbReference type="EMBL" id="FOXC01000004">
    <property type="protein sequence ID" value="SFP05641.1"/>
    <property type="molecule type" value="Genomic_DNA"/>
</dbReference>
<feature type="transmembrane region" description="Helical" evidence="1">
    <location>
        <begin position="20"/>
        <end position="39"/>
    </location>
</feature>
<name>A0A1I5M9F6_9BACI</name>
<keyword evidence="1" id="KW-0472">Membrane</keyword>
<sequence>MKERLNKSIKKMTTWQRRFILLAVINGVLLVTFFVFLLATPPVSDTLPNPTYQEEAGAKFTVETTKHDLNDLINTYINQVLKTNQANFDVTVDEDIVLNGELLAFGVPIPLRVTMDPVVMANGDLVLKMNDLSLGLLDLPRGRILHYINRQVETPDWLYFDSENEQIYLAVTSIEVDSNLRFRVDALDLSTDAIIFTFTVPKSGVDQDATSFDN</sequence>
<protein>
    <submittedName>
        <fullName evidence="3">Uncharacterized protein YpmS</fullName>
    </submittedName>
</protein>
<accession>A0A1I5M9F6</accession>
<dbReference type="AlphaFoldDB" id="A0A1I5M9F6"/>
<dbReference type="InterPro" id="IPR018672">
    <property type="entry name" value="DUF2140"/>
</dbReference>
<proteinExistence type="predicted"/>
<keyword evidence="5" id="KW-1185">Reference proteome</keyword>
<keyword evidence="1" id="KW-0812">Transmembrane</keyword>